<dbReference type="PANTHER" id="PTHR32282:SF32">
    <property type="entry name" value="PENICILLIN-BINDING PROTEIN 2A"/>
    <property type="match status" value="1"/>
</dbReference>
<sequence>MKKYSSIVIEKVRMVSKKLYIRNIFLSIGITYQVFWNLFLIGLVLGCMFVFFLGGTAAGYFASLVKDEPLRSAEEMKLAIYDYEETSQVFFANNVFLGELPSDIERHQISLDQISDHVKDALIATEDEYFYEHDGVVPKAIMRATFQEIANSSLQTGGSTLTQQLIKNQILTSEVSFDRKAKEILLAMRIENFLEKDEILEAYLNIVPFGRNASGRQIAGIQAAAQGIFGVDASELSIPQAAYIAGLPQSPFGYTPFLGDGTVKENLEPSINRMNIVLSRMHEAGFITEEQLEEARSYDVRANFTTASAAPIEQFPYLTYEVLDRAADILIEQEIKKNNINLEELSNEEQVEVLQSYREQAEKKLRGNGYRIHTTIDKDIYLSMQESIQDTNLFGRTKNGEQEQVGAVLIENSTGAIKGFVGGREEGGDDHYNHATQARRPNASTMKPLLAYAPAMEIGAVQPGIVVPDTEEFYASGKEINNFDFRHLGLLSVRESLARSRNVPAIRSYKKVPYEQARNTLLQLGFSIPSDAPYESSALGALDVTVEQNTNAYATFANNGTFVQSYMIERIETTDGEIVYENEPITREVFSPQTSYLMIDMMRDVLRGVGTASSVPGRLSFSADWAGKTGTSQDSKDSWFVGTNPNVTLGVWIGYDDQQEIEGNSGSRTQQIWANLANSAYSIYPELMAPTNRFEVPSGIVSRSICSLTGLLPSRICQEAGLVTTDLFNAKFVPQKTDDSLENTRYVTINGVNYLALDSTPVEFTEEGVMISEDFWDIDDIGDYLPDSMKSLVTGTKATPNNGRAPGSVNNVSISGQTLTWSTHPDNDIVGYKVYRAENGSTNYQLISNVVGNETTSFTIRGSAYSYYVTAVDSAGRESSRSALAEGTDYVPQIIVPEPEPKPKPEPEPTDDETPENDGDNSGEENENDEGNGNSSGNDNDNDDNPVDN</sequence>
<comment type="catalytic activity">
    <reaction evidence="14">
        <text>Preferential cleavage: (Ac)2-L-Lys-D-Ala-|-D-Ala. Also transpeptidation of peptidyl-alanyl moieties that are N-acyl substituents of D-alanine.</text>
        <dbReference type="EC" id="3.4.16.4"/>
    </reaction>
</comment>
<dbReference type="InterPro" id="IPR036950">
    <property type="entry name" value="PBP_transglycosylase"/>
</dbReference>
<dbReference type="Gene3D" id="1.10.3810.10">
    <property type="entry name" value="Biosynthetic peptidoglycan transglycosylase-like"/>
    <property type="match status" value="1"/>
</dbReference>
<evidence type="ECO:0000256" key="15">
    <source>
        <dbReference type="ARBA" id="ARBA00049902"/>
    </source>
</evidence>
<evidence type="ECO:0000256" key="4">
    <source>
        <dbReference type="ARBA" id="ARBA00022676"/>
    </source>
</evidence>
<comment type="caution">
    <text evidence="20">The sequence shown here is derived from an EMBL/GenBank/DDBJ whole genome shotgun (WGS) entry which is preliminary data.</text>
</comment>
<gene>
    <name evidence="20" type="ORF">J7W16_01480</name>
</gene>
<feature type="region of interest" description="Disordered" evidence="16">
    <location>
        <begin position="880"/>
        <end position="949"/>
    </location>
</feature>
<dbReference type="Gene3D" id="2.60.40.10">
    <property type="entry name" value="Immunoglobulins"/>
    <property type="match status" value="1"/>
</dbReference>
<keyword evidence="21" id="KW-1185">Reference proteome</keyword>
<dbReference type="RefSeq" id="WP_210595158.1">
    <property type="nucleotide sequence ID" value="NZ_JAGKSQ010000001.1"/>
</dbReference>
<evidence type="ECO:0000256" key="11">
    <source>
        <dbReference type="ARBA" id="ARBA00023136"/>
    </source>
</evidence>
<feature type="compositionally biased region" description="Acidic residues" evidence="16">
    <location>
        <begin position="940"/>
        <end position="949"/>
    </location>
</feature>
<dbReference type="GO" id="GO:0009252">
    <property type="term" value="P:peptidoglycan biosynthetic process"/>
    <property type="evidence" value="ECO:0007669"/>
    <property type="project" value="UniProtKB-KW"/>
</dbReference>
<dbReference type="InterPro" id="IPR001460">
    <property type="entry name" value="PCN-bd_Tpept"/>
</dbReference>
<dbReference type="Gene3D" id="3.40.710.10">
    <property type="entry name" value="DD-peptidase/beta-lactamase superfamily"/>
    <property type="match status" value="1"/>
</dbReference>
<name>A0A940WX16_9BACI</name>
<evidence type="ECO:0000313" key="20">
    <source>
        <dbReference type="EMBL" id="MBP3949785.1"/>
    </source>
</evidence>
<keyword evidence="7" id="KW-0378">Hydrolase</keyword>
<keyword evidence="9" id="KW-0573">Peptidoglycan synthesis</keyword>
<dbReference type="InterPro" id="IPR013783">
    <property type="entry name" value="Ig-like_fold"/>
</dbReference>
<dbReference type="InterPro" id="IPR050396">
    <property type="entry name" value="Glycosyltr_51/Transpeptidase"/>
</dbReference>
<feature type="domain" description="Glycosyl transferase family 51" evidence="19">
    <location>
        <begin position="97"/>
        <end position="282"/>
    </location>
</feature>
<feature type="transmembrane region" description="Helical" evidence="17">
    <location>
        <begin position="20"/>
        <end position="36"/>
    </location>
</feature>
<keyword evidence="6 17" id="KW-0812">Transmembrane</keyword>
<keyword evidence="2" id="KW-0121">Carboxypeptidase</keyword>
<evidence type="ECO:0000256" key="14">
    <source>
        <dbReference type="ARBA" id="ARBA00034000"/>
    </source>
</evidence>
<dbReference type="GO" id="GO:0008955">
    <property type="term" value="F:peptidoglycan glycosyltransferase activity"/>
    <property type="evidence" value="ECO:0007669"/>
    <property type="project" value="UniProtKB-EC"/>
</dbReference>
<evidence type="ECO:0000256" key="13">
    <source>
        <dbReference type="ARBA" id="ARBA00023316"/>
    </source>
</evidence>
<dbReference type="Pfam" id="PF00912">
    <property type="entry name" value="Transgly"/>
    <property type="match status" value="1"/>
</dbReference>
<dbReference type="GO" id="GO:0009002">
    <property type="term" value="F:serine-type D-Ala-D-Ala carboxypeptidase activity"/>
    <property type="evidence" value="ECO:0007669"/>
    <property type="project" value="UniProtKB-EC"/>
</dbReference>
<dbReference type="SUPFAM" id="SSF49265">
    <property type="entry name" value="Fibronectin type III"/>
    <property type="match status" value="1"/>
</dbReference>
<keyword evidence="10 17" id="KW-1133">Transmembrane helix</keyword>
<dbReference type="GO" id="GO:0006508">
    <property type="term" value="P:proteolysis"/>
    <property type="evidence" value="ECO:0007669"/>
    <property type="project" value="UniProtKB-KW"/>
</dbReference>
<reference evidence="20" key="1">
    <citation type="submission" date="2021-03" db="EMBL/GenBank/DDBJ databases">
        <title>Bacillus suaedae sp. nov., isolated from Suaeda aralocaspica.</title>
        <authorList>
            <person name="Lei R.F.R."/>
        </authorList>
    </citation>
    <scope>NUCLEOTIDE SEQUENCE</scope>
    <source>
        <strain evidence="20">YZJH907-2</strain>
    </source>
</reference>
<evidence type="ECO:0000256" key="8">
    <source>
        <dbReference type="ARBA" id="ARBA00022960"/>
    </source>
</evidence>
<dbReference type="InterPro" id="IPR036116">
    <property type="entry name" value="FN3_sf"/>
</dbReference>
<evidence type="ECO:0000256" key="6">
    <source>
        <dbReference type="ARBA" id="ARBA00022692"/>
    </source>
</evidence>
<evidence type="ECO:0000259" key="18">
    <source>
        <dbReference type="Pfam" id="PF00905"/>
    </source>
</evidence>
<evidence type="ECO:0000256" key="1">
    <source>
        <dbReference type="ARBA" id="ARBA00022475"/>
    </source>
</evidence>
<evidence type="ECO:0000256" key="3">
    <source>
        <dbReference type="ARBA" id="ARBA00022670"/>
    </source>
</evidence>
<dbReference type="SUPFAM" id="SSF56601">
    <property type="entry name" value="beta-lactamase/transpeptidase-like"/>
    <property type="match status" value="1"/>
</dbReference>
<keyword evidence="5" id="KW-0808">Transferase</keyword>
<dbReference type="InterPro" id="IPR001264">
    <property type="entry name" value="Glyco_trans_51"/>
</dbReference>
<keyword evidence="12" id="KW-0511">Multifunctional enzyme</keyword>
<evidence type="ECO:0000256" key="9">
    <source>
        <dbReference type="ARBA" id="ARBA00022984"/>
    </source>
</evidence>
<dbReference type="GO" id="GO:0008658">
    <property type="term" value="F:penicillin binding"/>
    <property type="evidence" value="ECO:0007669"/>
    <property type="project" value="InterPro"/>
</dbReference>
<keyword evidence="4" id="KW-0328">Glycosyltransferase</keyword>
<dbReference type="SUPFAM" id="SSF53955">
    <property type="entry name" value="Lysozyme-like"/>
    <property type="match status" value="1"/>
</dbReference>
<keyword evidence="11 17" id="KW-0472">Membrane</keyword>
<keyword evidence="3" id="KW-0645">Protease</keyword>
<feature type="compositionally biased region" description="Acidic residues" evidence="16">
    <location>
        <begin position="908"/>
        <end position="930"/>
    </location>
</feature>
<evidence type="ECO:0000256" key="10">
    <source>
        <dbReference type="ARBA" id="ARBA00022989"/>
    </source>
</evidence>
<evidence type="ECO:0000256" key="5">
    <source>
        <dbReference type="ARBA" id="ARBA00022679"/>
    </source>
</evidence>
<evidence type="ECO:0000256" key="7">
    <source>
        <dbReference type="ARBA" id="ARBA00022801"/>
    </source>
</evidence>
<evidence type="ECO:0000256" key="2">
    <source>
        <dbReference type="ARBA" id="ARBA00022645"/>
    </source>
</evidence>
<comment type="catalytic activity">
    <reaction evidence="15">
        <text>[GlcNAc-(1-&gt;4)-Mur2Ac(oyl-L-Ala-gamma-D-Glu-L-Lys-D-Ala-D-Ala)](n)-di-trans,octa-cis-undecaprenyl diphosphate + beta-D-GlcNAc-(1-&gt;4)-Mur2Ac(oyl-L-Ala-gamma-D-Glu-L-Lys-D-Ala-D-Ala)-di-trans,octa-cis-undecaprenyl diphosphate = [GlcNAc-(1-&gt;4)-Mur2Ac(oyl-L-Ala-gamma-D-Glu-L-Lys-D-Ala-D-Ala)](n+1)-di-trans,octa-cis-undecaprenyl diphosphate + di-trans,octa-cis-undecaprenyl diphosphate + H(+)</text>
        <dbReference type="Rhea" id="RHEA:23708"/>
        <dbReference type="Rhea" id="RHEA-COMP:9602"/>
        <dbReference type="Rhea" id="RHEA-COMP:9603"/>
        <dbReference type="ChEBI" id="CHEBI:15378"/>
        <dbReference type="ChEBI" id="CHEBI:58405"/>
        <dbReference type="ChEBI" id="CHEBI:60033"/>
        <dbReference type="ChEBI" id="CHEBI:78435"/>
        <dbReference type="EC" id="2.4.99.28"/>
    </reaction>
</comment>
<accession>A0A940WX16</accession>
<dbReference type="Pfam" id="PF00905">
    <property type="entry name" value="Transpeptidase"/>
    <property type="match status" value="1"/>
</dbReference>
<keyword evidence="8" id="KW-0133">Cell shape</keyword>
<feature type="domain" description="Penicillin-binding protein transpeptidase" evidence="18">
    <location>
        <begin position="406"/>
        <end position="673"/>
    </location>
</feature>
<organism evidence="20 21">
    <name type="scientific">Halalkalibacter suaedae</name>
    <dbReference type="NCBI Taxonomy" id="2822140"/>
    <lineage>
        <taxon>Bacteria</taxon>
        <taxon>Bacillati</taxon>
        <taxon>Bacillota</taxon>
        <taxon>Bacilli</taxon>
        <taxon>Bacillales</taxon>
        <taxon>Bacillaceae</taxon>
        <taxon>Halalkalibacter</taxon>
    </lineage>
</organism>
<dbReference type="InterPro" id="IPR023346">
    <property type="entry name" value="Lysozyme-like_dom_sf"/>
</dbReference>
<protein>
    <submittedName>
        <fullName evidence="20">Transglycosylase domain-containing protein</fullName>
    </submittedName>
</protein>
<evidence type="ECO:0000259" key="19">
    <source>
        <dbReference type="Pfam" id="PF00912"/>
    </source>
</evidence>
<keyword evidence="1" id="KW-1003">Cell membrane</keyword>
<dbReference type="PANTHER" id="PTHR32282">
    <property type="entry name" value="BINDING PROTEIN TRANSPEPTIDASE, PUTATIVE-RELATED"/>
    <property type="match status" value="1"/>
</dbReference>
<dbReference type="InterPro" id="IPR012338">
    <property type="entry name" value="Beta-lactam/transpept-like"/>
</dbReference>
<evidence type="ECO:0000256" key="12">
    <source>
        <dbReference type="ARBA" id="ARBA00023268"/>
    </source>
</evidence>
<proteinExistence type="predicted"/>
<dbReference type="EMBL" id="JAGKSQ010000001">
    <property type="protein sequence ID" value="MBP3949785.1"/>
    <property type="molecule type" value="Genomic_DNA"/>
</dbReference>
<keyword evidence="13" id="KW-0961">Cell wall biogenesis/degradation</keyword>
<dbReference type="GO" id="GO:0071555">
    <property type="term" value="P:cell wall organization"/>
    <property type="evidence" value="ECO:0007669"/>
    <property type="project" value="UniProtKB-KW"/>
</dbReference>
<dbReference type="Proteomes" id="UP000678228">
    <property type="component" value="Unassembled WGS sequence"/>
</dbReference>
<evidence type="ECO:0000313" key="21">
    <source>
        <dbReference type="Proteomes" id="UP000678228"/>
    </source>
</evidence>
<dbReference type="GO" id="GO:0008360">
    <property type="term" value="P:regulation of cell shape"/>
    <property type="evidence" value="ECO:0007669"/>
    <property type="project" value="UniProtKB-KW"/>
</dbReference>
<evidence type="ECO:0000256" key="16">
    <source>
        <dbReference type="SAM" id="MobiDB-lite"/>
    </source>
</evidence>
<evidence type="ECO:0000256" key="17">
    <source>
        <dbReference type="SAM" id="Phobius"/>
    </source>
</evidence>
<dbReference type="AlphaFoldDB" id="A0A940WX16"/>
<dbReference type="GO" id="GO:0030288">
    <property type="term" value="C:outer membrane-bounded periplasmic space"/>
    <property type="evidence" value="ECO:0007669"/>
    <property type="project" value="TreeGrafter"/>
</dbReference>